<comment type="cofactor">
    <cofactor evidence="1">
        <name>Ca(2+)</name>
        <dbReference type="ChEBI" id="CHEBI:29108"/>
    </cofactor>
</comment>
<keyword evidence="4" id="KW-0732">Signal</keyword>
<evidence type="ECO:0000256" key="1">
    <source>
        <dbReference type="ARBA" id="ARBA00001913"/>
    </source>
</evidence>
<protein>
    <submittedName>
        <fullName evidence="8">Arylsulfatase A</fullName>
    </submittedName>
</protein>
<evidence type="ECO:0000256" key="6">
    <source>
        <dbReference type="ARBA" id="ARBA00022837"/>
    </source>
</evidence>
<dbReference type="Pfam" id="PF00884">
    <property type="entry name" value="Sulfatase"/>
    <property type="match status" value="1"/>
</dbReference>
<dbReference type="AlphaFoldDB" id="A0A1H9M6X3"/>
<organism evidence="8 9">
    <name type="scientific">Neolewinella agarilytica</name>
    <dbReference type="NCBI Taxonomy" id="478744"/>
    <lineage>
        <taxon>Bacteria</taxon>
        <taxon>Pseudomonadati</taxon>
        <taxon>Bacteroidota</taxon>
        <taxon>Saprospiria</taxon>
        <taxon>Saprospirales</taxon>
        <taxon>Lewinellaceae</taxon>
        <taxon>Neolewinella</taxon>
    </lineage>
</organism>
<keyword evidence="9" id="KW-1185">Reference proteome</keyword>
<evidence type="ECO:0000256" key="3">
    <source>
        <dbReference type="ARBA" id="ARBA00022723"/>
    </source>
</evidence>
<dbReference type="RefSeq" id="WP_217642192.1">
    <property type="nucleotide sequence ID" value="NZ_FOFB01000027.1"/>
</dbReference>
<dbReference type="InParanoid" id="A0A1H9M6X3"/>
<sequence>MQHSPIIRSITALALLTFFCTCGPAPNEEKMAQADRQPNVLFIAVDDLRPELASFGRHVVHSPNADRLAAMGSAFTNAYCNVPVCGASRASIMTGLRPLRDRFWDFRASINQDAPDAISLHGHFKANGYYAAAVGKVLHHASDRAEDYSEANWKPGVGNGAGRDYQMPDNMAVVKAKNQDGLGPAFERGQVADTAYWDGKIASEAIRKIEELAPKDQPFFLAVGFMKPHLPFNAPEKYWAFYDEADISLPATYYRAEGTPDAIHHNFGELRTYTGVPKDRILPEAYARNLIQGYYASVSYMDAQLGRVLDALEASGEADNTIIVFWGDHGWNLGDHAMWCKHTTFNTSLRVPLIFSAPGFRSGRPAAMVEYVDIFPTLCDLAGLEKPEQLQGKSLLPLMEEPERDWTDHVLTRWKEADNITTSRYSYTEWYDDEGNRYARTLFDHQTDSLEINNLAEKEAYLPLVEELAARLPIGAKQ</sequence>
<evidence type="ECO:0000256" key="2">
    <source>
        <dbReference type="ARBA" id="ARBA00008779"/>
    </source>
</evidence>
<comment type="similarity">
    <text evidence="2">Belongs to the sulfatase family.</text>
</comment>
<dbReference type="Proteomes" id="UP000199021">
    <property type="component" value="Unassembled WGS sequence"/>
</dbReference>
<dbReference type="FunCoup" id="A0A1H9M6X3">
    <property type="interactions" value="130"/>
</dbReference>
<evidence type="ECO:0000259" key="7">
    <source>
        <dbReference type="Pfam" id="PF00884"/>
    </source>
</evidence>
<proteinExistence type="inferred from homology"/>
<dbReference type="EMBL" id="FOFB01000027">
    <property type="protein sequence ID" value="SER19235.1"/>
    <property type="molecule type" value="Genomic_DNA"/>
</dbReference>
<reference evidence="9" key="1">
    <citation type="submission" date="2016-10" db="EMBL/GenBank/DDBJ databases">
        <authorList>
            <person name="Varghese N."/>
            <person name="Submissions S."/>
        </authorList>
    </citation>
    <scope>NUCLEOTIDE SEQUENCE [LARGE SCALE GENOMIC DNA]</scope>
    <source>
        <strain evidence="9">DSM 24740</strain>
    </source>
</reference>
<evidence type="ECO:0000256" key="5">
    <source>
        <dbReference type="ARBA" id="ARBA00022801"/>
    </source>
</evidence>
<dbReference type="InterPro" id="IPR000917">
    <property type="entry name" value="Sulfatase_N"/>
</dbReference>
<keyword evidence="3" id="KW-0479">Metal-binding</keyword>
<keyword evidence="5" id="KW-0378">Hydrolase</keyword>
<dbReference type="SUPFAM" id="SSF53649">
    <property type="entry name" value="Alkaline phosphatase-like"/>
    <property type="match status" value="1"/>
</dbReference>
<evidence type="ECO:0000313" key="9">
    <source>
        <dbReference type="Proteomes" id="UP000199021"/>
    </source>
</evidence>
<accession>A0A1H9M6X3</accession>
<dbReference type="GO" id="GO:0046872">
    <property type="term" value="F:metal ion binding"/>
    <property type="evidence" value="ECO:0007669"/>
    <property type="project" value="UniProtKB-KW"/>
</dbReference>
<dbReference type="InterPro" id="IPR035874">
    <property type="entry name" value="IDS"/>
</dbReference>
<dbReference type="STRING" id="478744.SAMN05444359_12736"/>
<name>A0A1H9M6X3_9BACT</name>
<gene>
    <name evidence="8" type="ORF">SAMN05444359_12736</name>
</gene>
<dbReference type="GO" id="GO:0005737">
    <property type="term" value="C:cytoplasm"/>
    <property type="evidence" value="ECO:0007669"/>
    <property type="project" value="TreeGrafter"/>
</dbReference>
<evidence type="ECO:0000256" key="4">
    <source>
        <dbReference type="ARBA" id="ARBA00022729"/>
    </source>
</evidence>
<keyword evidence="6" id="KW-0106">Calcium</keyword>
<dbReference type="Gene3D" id="3.40.720.10">
    <property type="entry name" value="Alkaline Phosphatase, subunit A"/>
    <property type="match status" value="1"/>
</dbReference>
<dbReference type="CDD" id="cd16030">
    <property type="entry name" value="iduronate-2-sulfatase"/>
    <property type="match status" value="1"/>
</dbReference>
<dbReference type="PANTHER" id="PTHR45953:SF1">
    <property type="entry name" value="IDURONATE 2-SULFATASE"/>
    <property type="match status" value="1"/>
</dbReference>
<feature type="domain" description="Sulfatase N-terminal" evidence="7">
    <location>
        <begin position="38"/>
        <end position="383"/>
    </location>
</feature>
<evidence type="ECO:0000313" key="8">
    <source>
        <dbReference type="EMBL" id="SER19235.1"/>
    </source>
</evidence>
<dbReference type="GO" id="GO:0004423">
    <property type="term" value="F:iduronate-2-sulfatase activity"/>
    <property type="evidence" value="ECO:0007669"/>
    <property type="project" value="InterPro"/>
</dbReference>
<dbReference type="InterPro" id="IPR017850">
    <property type="entry name" value="Alkaline_phosphatase_core_sf"/>
</dbReference>
<dbReference type="PANTHER" id="PTHR45953">
    <property type="entry name" value="IDURONATE 2-SULFATASE"/>
    <property type="match status" value="1"/>
</dbReference>